<dbReference type="Gene3D" id="3.40.50.10810">
    <property type="entry name" value="Tandem AAA-ATPase domain"/>
    <property type="match status" value="1"/>
</dbReference>
<evidence type="ECO:0000313" key="1">
    <source>
        <dbReference type="EMBL" id="KAI1611725.1"/>
    </source>
</evidence>
<evidence type="ECO:0000313" key="2">
    <source>
        <dbReference type="Proteomes" id="UP001203852"/>
    </source>
</evidence>
<dbReference type="AlphaFoldDB" id="A0AAN6IC86"/>
<gene>
    <name evidence="1" type="ORF">EDD36DRAFT_466655</name>
</gene>
<dbReference type="Proteomes" id="UP001203852">
    <property type="component" value="Unassembled WGS sequence"/>
</dbReference>
<reference evidence="1" key="1">
    <citation type="journal article" date="2022" name="bioRxiv">
        <title>Deciphering the potential niche of two novel black yeast fungi from a biological soil crust based on their genomes, phenotypes, and melanin regulation.</title>
        <authorList>
            <consortium name="DOE Joint Genome Institute"/>
            <person name="Carr E.C."/>
            <person name="Barton Q."/>
            <person name="Grambo S."/>
            <person name="Sullivan M."/>
            <person name="Renfro C.M."/>
            <person name="Kuo A."/>
            <person name="Pangilinan J."/>
            <person name="Lipzen A."/>
            <person name="Keymanesh K."/>
            <person name="Savage E."/>
            <person name="Barry K."/>
            <person name="Grigoriev I.V."/>
            <person name="Riekhof W.R."/>
            <person name="Harris S.S."/>
        </authorList>
    </citation>
    <scope>NUCLEOTIDE SEQUENCE</scope>
    <source>
        <strain evidence="1">JF 03-4F</strain>
    </source>
</reference>
<protein>
    <recommendedName>
        <fullName evidence="3">SNF2 N-terminal domain-containing protein</fullName>
    </recommendedName>
</protein>
<dbReference type="InterPro" id="IPR038718">
    <property type="entry name" value="SNF2-like_sf"/>
</dbReference>
<proteinExistence type="predicted"/>
<sequence>MCALNEIGKREAVPIALDTADRKTEKRTDVTRSALEASVKKYVDGRRIQDAKMEAVLKVPEHLEGRAHDLLAINRRLVRGEAGVTVADVESQARVLDLEMTAHTREVNRAARAARAAPVPVAAGSPSTPISNRLNRRIKDVPSWIGLKPRDLIGQEGDPKDMLKHFVDLGWHHNALRVSASAAAQRAIVWFEHKLRLIQRRMSLTGTPMSNNHEALYQVFEWFVPGSLPDPDTMRQRFPFQDGLSPTAPRHKERANGNQETLPTILTSTMVSSSLGRKFAPVQFTDNQLLGVRETTRDEDHRAVRVHCHNKLELCVAIRSGLETARKVLDEHASPLIAEELGEHNDAVTKLVNEENLLCRELPRLVTMTLAAAHQLLSEAYGSALATLLKQMIPAGRPEPGAKYLQ</sequence>
<organism evidence="1 2">
    <name type="scientific">Exophiala viscosa</name>
    <dbReference type="NCBI Taxonomy" id="2486360"/>
    <lineage>
        <taxon>Eukaryota</taxon>
        <taxon>Fungi</taxon>
        <taxon>Dikarya</taxon>
        <taxon>Ascomycota</taxon>
        <taxon>Pezizomycotina</taxon>
        <taxon>Eurotiomycetes</taxon>
        <taxon>Chaetothyriomycetidae</taxon>
        <taxon>Chaetothyriales</taxon>
        <taxon>Herpotrichiellaceae</taxon>
        <taxon>Exophiala</taxon>
    </lineage>
</organism>
<dbReference type="EMBL" id="MU404356">
    <property type="protein sequence ID" value="KAI1611725.1"/>
    <property type="molecule type" value="Genomic_DNA"/>
</dbReference>
<comment type="caution">
    <text evidence="1">The sequence shown here is derived from an EMBL/GenBank/DDBJ whole genome shotgun (WGS) entry which is preliminary data.</text>
</comment>
<evidence type="ECO:0008006" key="3">
    <source>
        <dbReference type="Google" id="ProtNLM"/>
    </source>
</evidence>
<name>A0AAN6IC86_9EURO</name>
<accession>A0AAN6IC86</accession>
<keyword evidence="2" id="KW-1185">Reference proteome</keyword>